<reference evidence="1 2" key="1">
    <citation type="submission" date="2023-08" db="EMBL/GenBank/DDBJ databases">
        <title>Functional and genomic diversity of the sorghum phyllosphere microbiome.</title>
        <authorList>
            <person name="Shade A."/>
        </authorList>
    </citation>
    <scope>NUCLEOTIDE SEQUENCE [LARGE SCALE GENOMIC DNA]</scope>
    <source>
        <strain evidence="1 2">SORGH_AS_0445</strain>
    </source>
</reference>
<comment type="caution">
    <text evidence="1">The sequence shown here is derived from an EMBL/GenBank/DDBJ whole genome shotgun (WGS) entry which is preliminary data.</text>
</comment>
<accession>A0ABU1HQQ2</accession>
<dbReference type="EMBL" id="JAVIZQ010000001">
    <property type="protein sequence ID" value="MDR6142382.1"/>
    <property type="molecule type" value="Genomic_DNA"/>
</dbReference>
<protein>
    <submittedName>
        <fullName evidence="1">Uncharacterized protein</fullName>
    </submittedName>
</protein>
<name>A0ABU1HQQ2_9MICO</name>
<sequence length="123" mass="12984">MSTDQSFEAGKIAANAITASEILAHRIVADKILPLAVRADKIRASEITAVKLTCGAPTPVKLTPREDAGMNVPGHDEIRRILQFEGAPPHMTLDIGGSEDVDGNGLVTVSLGEDGHELVFEDA</sequence>
<organism evidence="1 2">
    <name type="scientific">Microbacterium foliorum</name>
    <dbReference type="NCBI Taxonomy" id="104336"/>
    <lineage>
        <taxon>Bacteria</taxon>
        <taxon>Bacillati</taxon>
        <taxon>Actinomycetota</taxon>
        <taxon>Actinomycetes</taxon>
        <taxon>Micrococcales</taxon>
        <taxon>Microbacteriaceae</taxon>
        <taxon>Microbacterium</taxon>
    </lineage>
</organism>
<evidence type="ECO:0000313" key="1">
    <source>
        <dbReference type="EMBL" id="MDR6142382.1"/>
    </source>
</evidence>
<dbReference type="Proteomes" id="UP001249291">
    <property type="component" value="Unassembled WGS sequence"/>
</dbReference>
<proteinExistence type="predicted"/>
<dbReference type="RefSeq" id="WP_309690300.1">
    <property type="nucleotide sequence ID" value="NZ_JAVIZQ010000001.1"/>
</dbReference>
<evidence type="ECO:0000313" key="2">
    <source>
        <dbReference type="Proteomes" id="UP001249291"/>
    </source>
</evidence>
<gene>
    <name evidence="1" type="ORF">QE375_001936</name>
</gene>
<keyword evidence="2" id="KW-1185">Reference proteome</keyword>